<proteinExistence type="predicted"/>
<name>K1Q9E6_MAGGI</name>
<dbReference type="PANTHER" id="PTHR34755:SF3">
    <property type="entry name" value="SERINE_ARGININE REPETITIVE MATRIX PROTEIN 2"/>
    <property type="match status" value="1"/>
</dbReference>
<dbReference type="Gene3D" id="6.10.140.420">
    <property type="match status" value="1"/>
</dbReference>
<protein>
    <submittedName>
        <fullName evidence="3">Serine/arginine repetitive matrix protein 2</fullName>
    </submittedName>
</protein>
<dbReference type="SMART" id="SM01115">
    <property type="entry name" value="cwf21"/>
    <property type="match status" value="1"/>
</dbReference>
<feature type="compositionally biased region" description="Basic and acidic residues" evidence="1">
    <location>
        <begin position="315"/>
        <end position="331"/>
    </location>
</feature>
<dbReference type="InterPro" id="IPR052109">
    <property type="entry name" value="SRRM_Domain-Containing"/>
</dbReference>
<feature type="region of interest" description="Disordered" evidence="1">
    <location>
        <begin position="157"/>
        <end position="384"/>
    </location>
</feature>
<dbReference type="CDD" id="cd21376">
    <property type="entry name" value="cwf21_SRRM3"/>
    <property type="match status" value="1"/>
</dbReference>
<dbReference type="InterPro" id="IPR013170">
    <property type="entry name" value="mRNA_splic_Cwf21_dom"/>
</dbReference>
<feature type="region of interest" description="Disordered" evidence="1">
    <location>
        <begin position="120"/>
        <end position="139"/>
    </location>
</feature>
<feature type="compositionally biased region" description="Basic and acidic residues" evidence="1">
    <location>
        <begin position="166"/>
        <end position="175"/>
    </location>
</feature>
<dbReference type="InParanoid" id="K1Q9E6"/>
<feature type="compositionally biased region" description="Basic and acidic residues" evidence="1">
    <location>
        <begin position="210"/>
        <end position="220"/>
    </location>
</feature>
<feature type="compositionally biased region" description="Basic and acidic residues" evidence="1">
    <location>
        <begin position="256"/>
        <end position="289"/>
    </location>
</feature>
<evidence type="ECO:0000259" key="2">
    <source>
        <dbReference type="SMART" id="SM01115"/>
    </source>
</evidence>
<dbReference type="EMBL" id="JH818713">
    <property type="protein sequence ID" value="EKC18006.1"/>
    <property type="molecule type" value="Genomic_DNA"/>
</dbReference>
<organism evidence="3">
    <name type="scientific">Magallana gigas</name>
    <name type="common">Pacific oyster</name>
    <name type="synonym">Crassostrea gigas</name>
    <dbReference type="NCBI Taxonomy" id="29159"/>
    <lineage>
        <taxon>Eukaryota</taxon>
        <taxon>Metazoa</taxon>
        <taxon>Spiralia</taxon>
        <taxon>Lophotrochozoa</taxon>
        <taxon>Mollusca</taxon>
        <taxon>Bivalvia</taxon>
        <taxon>Autobranchia</taxon>
        <taxon>Pteriomorphia</taxon>
        <taxon>Ostreida</taxon>
        <taxon>Ostreoidea</taxon>
        <taxon>Ostreidae</taxon>
        <taxon>Magallana</taxon>
    </lineage>
</organism>
<feature type="domain" description="CWF21" evidence="2">
    <location>
        <begin position="70"/>
        <end position="115"/>
    </location>
</feature>
<dbReference type="AlphaFoldDB" id="K1Q9E6"/>
<evidence type="ECO:0000313" key="3">
    <source>
        <dbReference type="EMBL" id="EKC18006.1"/>
    </source>
</evidence>
<dbReference type="InterPro" id="IPR047489">
    <property type="entry name" value="SRRM3_cwf21"/>
</dbReference>
<feature type="compositionally biased region" description="Basic residues" evidence="1">
    <location>
        <begin position="221"/>
        <end position="246"/>
    </location>
</feature>
<reference evidence="3" key="1">
    <citation type="journal article" date="2012" name="Nature">
        <title>The oyster genome reveals stress adaptation and complexity of shell formation.</title>
        <authorList>
            <person name="Zhang G."/>
            <person name="Fang X."/>
            <person name="Guo X."/>
            <person name="Li L."/>
            <person name="Luo R."/>
            <person name="Xu F."/>
            <person name="Yang P."/>
            <person name="Zhang L."/>
            <person name="Wang X."/>
            <person name="Qi H."/>
            <person name="Xiong Z."/>
            <person name="Que H."/>
            <person name="Xie Y."/>
            <person name="Holland P.W."/>
            <person name="Paps J."/>
            <person name="Zhu Y."/>
            <person name="Wu F."/>
            <person name="Chen Y."/>
            <person name="Wang J."/>
            <person name="Peng C."/>
            <person name="Meng J."/>
            <person name="Yang L."/>
            <person name="Liu J."/>
            <person name="Wen B."/>
            <person name="Zhang N."/>
            <person name="Huang Z."/>
            <person name="Zhu Q."/>
            <person name="Feng Y."/>
            <person name="Mount A."/>
            <person name="Hedgecock D."/>
            <person name="Xu Z."/>
            <person name="Liu Y."/>
            <person name="Domazet-Loso T."/>
            <person name="Du Y."/>
            <person name="Sun X."/>
            <person name="Zhang S."/>
            <person name="Liu B."/>
            <person name="Cheng P."/>
            <person name="Jiang X."/>
            <person name="Li J."/>
            <person name="Fan D."/>
            <person name="Wang W."/>
            <person name="Fu W."/>
            <person name="Wang T."/>
            <person name="Wang B."/>
            <person name="Zhang J."/>
            <person name="Peng Z."/>
            <person name="Li Y."/>
            <person name="Li N."/>
            <person name="Wang J."/>
            <person name="Chen M."/>
            <person name="He Y."/>
            <person name="Tan F."/>
            <person name="Song X."/>
            <person name="Zheng Q."/>
            <person name="Huang R."/>
            <person name="Yang H."/>
            <person name="Du X."/>
            <person name="Chen L."/>
            <person name="Yang M."/>
            <person name="Gaffney P.M."/>
            <person name="Wang S."/>
            <person name="Luo L."/>
            <person name="She Z."/>
            <person name="Ming Y."/>
            <person name="Huang W."/>
            <person name="Zhang S."/>
            <person name="Huang B."/>
            <person name="Zhang Y."/>
            <person name="Qu T."/>
            <person name="Ni P."/>
            <person name="Miao G."/>
            <person name="Wang J."/>
            <person name="Wang Q."/>
            <person name="Steinberg C.E."/>
            <person name="Wang H."/>
            <person name="Li N."/>
            <person name="Qian L."/>
            <person name="Zhang G."/>
            <person name="Li Y."/>
            <person name="Yang H."/>
            <person name="Liu X."/>
            <person name="Wang J."/>
            <person name="Yin Y."/>
            <person name="Wang J."/>
        </authorList>
    </citation>
    <scope>NUCLEOTIDE SEQUENCE [LARGE SCALE GENOMIC DNA]</scope>
    <source>
        <strain evidence="3">05x7-T-G4-1.051#20</strain>
    </source>
</reference>
<feature type="compositionally biased region" description="Low complexity" evidence="1">
    <location>
        <begin position="290"/>
        <end position="314"/>
    </location>
</feature>
<dbReference type="PANTHER" id="PTHR34755">
    <property type="entry name" value="SERINE/ARGININE REPETITIVE MATRIX PROTEIN 3-RELATED"/>
    <property type="match status" value="1"/>
</dbReference>
<dbReference type="GO" id="GO:0003729">
    <property type="term" value="F:mRNA binding"/>
    <property type="evidence" value="ECO:0007669"/>
    <property type="project" value="TreeGrafter"/>
</dbReference>
<dbReference type="HOGENOM" id="CLU_530244_0_0_1"/>
<evidence type="ECO:0000256" key="1">
    <source>
        <dbReference type="SAM" id="MobiDB-lite"/>
    </source>
</evidence>
<sequence>MDNYPDFNCNKLTMYNGIGLETARGSGTNGYVQRNLSFLRKHKDRVDYKSEEELKKLDEQLIKQPNKEILDHERKRKVELKCMEMQVLMEEQGYSAEDIEKKVTMFREMLVNKEGVSEPVVEKDASGRPIAKESHQIAQATAEKNARLKEAFGIGDSYVDGSSFDPNRKAKEEQAKAVAMAQKKYAIVRESSSSERSPSPPPKKKKKKSSRDDSRSPERKEKKKKSKKHKRDRSHHKRRRRRRRARTPSPVHSNRSSKDGSVDRERNNNETEKNKRLKFENEIKEEDAGRTSTSSSRKLSLSPTQSQSQSPASTHLDERAVNNSSKPRDSSPLRNPQSQSITRLPPPLLASLPVPQDSNPLPHQSGIKPPPQPGGDPLHTHQTGKEARLNISQGHVVVQGHTAGQGEEGITRHPVVPPEVTVGACLGVDHGDESPAVPPSDVGKDPPAIWTSGESQALENAPFHTIAPHRPVPARTVIWMTGSTTTTAAPGATPATEKGVEVAVYCTTATAAEA</sequence>
<feature type="compositionally biased region" description="Polar residues" evidence="1">
    <location>
        <begin position="332"/>
        <end position="342"/>
    </location>
</feature>
<dbReference type="GO" id="GO:0005634">
    <property type="term" value="C:nucleus"/>
    <property type="evidence" value="ECO:0007669"/>
    <property type="project" value="UniProtKB-ARBA"/>
</dbReference>
<feature type="compositionally biased region" description="Basic and acidic residues" evidence="1">
    <location>
        <begin position="120"/>
        <end position="135"/>
    </location>
</feature>
<accession>K1Q9E6</accession>
<gene>
    <name evidence="3" type="ORF">CGI_10016766</name>
</gene>
<dbReference type="Pfam" id="PF08312">
    <property type="entry name" value="cwf21"/>
    <property type="match status" value="1"/>
</dbReference>